<dbReference type="Proteomes" id="UP000321083">
    <property type="component" value="Unassembled WGS sequence"/>
</dbReference>
<dbReference type="EMBL" id="SRHE01000847">
    <property type="protein sequence ID" value="TWW08090.1"/>
    <property type="molecule type" value="Genomic_DNA"/>
</dbReference>
<dbReference type="AlphaFoldDB" id="A0A5C6LZZ1"/>
<accession>A0A5C6LZZ1</accession>
<gene>
    <name evidence="1" type="ORF">E3A20_27810</name>
</gene>
<proteinExistence type="predicted"/>
<comment type="caution">
    <text evidence="1">The sequence shown here is derived from an EMBL/GenBank/DDBJ whole genome shotgun (WGS) entry which is preliminary data.</text>
</comment>
<sequence>MNKEQALQVIKQALDQAVKSGVFTSLSDTQIIITAFQTIAQELKDK</sequence>
<keyword evidence="2" id="KW-1185">Reference proteome</keyword>
<protein>
    <submittedName>
        <fullName evidence="1">Uncharacterized protein</fullName>
    </submittedName>
</protein>
<organism evidence="1 2">
    <name type="scientific">Planctomyces bekefii</name>
    <dbReference type="NCBI Taxonomy" id="1653850"/>
    <lineage>
        <taxon>Bacteria</taxon>
        <taxon>Pseudomonadati</taxon>
        <taxon>Planctomycetota</taxon>
        <taxon>Planctomycetia</taxon>
        <taxon>Planctomycetales</taxon>
        <taxon>Planctomycetaceae</taxon>
        <taxon>Planctomyces</taxon>
    </lineage>
</organism>
<evidence type="ECO:0000313" key="2">
    <source>
        <dbReference type="Proteomes" id="UP000321083"/>
    </source>
</evidence>
<reference evidence="1 2" key="2">
    <citation type="submission" date="2019-08" db="EMBL/GenBank/DDBJ databases">
        <authorList>
            <person name="Henke P."/>
        </authorList>
    </citation>
    <scope>NUCLEOTIDE SEQUENCE [LARGE SCALE GENOMIC DNA]</scope>
    <source>
        <strain evidence="1">Phe10_nw2017</strain>
    </source>
</reference>
<name>A0A5C6LZZ1_9PLAN</name>
<evidence type="ECO:0000313" key="1">
    <source>
        <dbReference type="EMBL" id="TWW08090.1"/>
    </source>
</evidence>
<reference evidence="1 2" key="1">
    <citation type="submission" date="2019-08" db="EMBL/GenBank/DDBJ databases">
        <title>100 year-old enigma solved: identification of Planctomyces bekefii, the type genus and species of the phylum Planctomycetes.</title>
        <authorList>
            <person name="Svetlana D.N."/>
            <person name="Overmann J."/>
        </authorList>
    </citation>
    <scope>NUCLEOTIDE SEQUENCE [LARGE SCALE GENOMIC DNA]</scope>
    <source>
        <strain evidence="1">Phe10_nw2017</strain>
    </source>
</reference>